<organism evidence="2 3">
    <name type="scientific">Sphingomonas paucimobilis NBRC 13935</name>
    <dbReference type="NCBI Taxonomy" id="1219050"/>
    <lineage>
        <taxon>Bacteria</taxon>
        <taxon>Pseudomonadati</taxon>
        <taxon>Pseudomonadota</taxon>
        <taxon>Alphaproteobacteria</taxon>
        <taxon>Sphingomonadales</taxon>
        <taxon>Sphingomonadaceae</taxon>
        <taxon>Sphingomonas</taxon>
    </lineage>
</organism>
<dbReference type="RefSeq" id="WP_042469454.1">
    <property type="nucleotide sequence ID" value="NZ_BBJS01000062.1"/>
</dbReference>
<dbReference type="Proteomes" id="UP000032025">
    <property type="component" value="Unassembled WGS sequence"/>
</dbReference>
<dbReference type="EMBL" id="BBJS01000062">
    <property type="protein sequence ID" value="GAN15639.1"/>
    <property type="molecule type" value="Genomic_DNA"/>
</dbReference>
<dbReference type="AlphaFoldDB" id="A0A0C9N858"/>
<proteinExistence type="predicted"/>
<evidence type="ECO:0000313" key="2">
    <source>
        <dbReference type="EMBL" id="GAN15639.1"/>
    </source>
</evidence>
<evidence type="ECO:0000313" key="3">
    <source>
        <dbReference type="Proteomes" id="UP000032025"/>
    </source>
</evidence>
<keyword evidence="1" id="KW-0812">Transmembrane</keyword>
<gene>
    <name evidence="2" type="ORF">SP6_62_00160</name>
</gene>
<dbReference type="GeneID" id="78529532"/>
<accession>A0A0C9N858</accession>
<name>A0A0C9N858_SPHPI</name>
<feature type="transmembrane region" description="Helical" evidence="1">
    <location>
        <begin position="55"/>
        <end position="75"/>
    </location>
</feature>
<keyword evidence="3" id="KW-1185">Reference proteome</keyword>
<protein>
    <submittedName>
        <fullName evidence="2">DNA, contig: SP662</fullName>
    </submittedName>
</protein>
<feature type="transmembrane region" description="Helical" evidence="1">
    <location>
        <begin position="32"/>
        <end position="49"/>
    </location>
</feature>
<comment type="caution">
    <text evidence="2">The sequence shown here is derived from an EMBL/GenBank/DDBJ whole genome shotgun (WGS) entry which is preliminary data.</text>
</comment>
<reference evidence="2 3" key="1">
    <citation type="submission" date="2014-08" db="EMBL/GenBank/DDBJ databases">
        <title>Whole genome shotgun sequence of Sphingomonas paucimobilis NBRC 13935.</title>
        <authorList>
            <person name="Hosoyama A."/>
            <person name="Hashimoto M."/>
            <person name="Hosoyama Y."/>
            <person name="Noguchi M."/>
            <person name="Uohara A."/>
            <person name="Ohji S."/>
            <person name="Katano-Makiyama Y."/>
            <person name="Ichikawa N."/>
            <person name="Kimura A."/>
            <person name="Yamazoe A."/>
            <person name="Fujita N."/>
        </authorList>
    </citation>
    <scope>NUCLEOTIDE SEQUENCE [LARGE SCALE GENOMIC DNA]</scope>
    <source>
        <strain evidence="2 3">NBRC 13935</strain>
    </source>
</reference>
<keyword evidence="1" id="KW-1133">Transmembrane helix</keyword>
<keyword evidence="1" id="KW-0472">Membrane</keyword>
<evidence type="ECO:0000256" key="1">
    <source>
        <dbReference type="SAM" id="Phobius"/>
    </source>
</evidence>
<sequence length="88" mass="9629">MSGPSKEQLAAWTADTKRVGFARRNWPVVRRLAGLTVALLLAGLGVSLLDYPPVLTAACWVAAAIAGMAMLVWFFDPRRFKQRPPGTF</sequence>